<evidence type="ECO:0000313" key="10">
    <source>
        <dbReference type="Proteomes" id="UP000005038"/>
    </source>
</evidence>
<comment type="similarity">
    <text evidence="1 7">Belongs to the glutaminase family.</text>
</comment>
<feature type="binding site" evidence="7">
    <location>
        <position position="243"/>
    </location>
    <ligand>
        <name>substrate</name>
    </ligand>
</feature>
<protein>
    <recommendedName>
        <fullName evidence="6 7">Glutaminase</fullName>
        <ecNumber evidence="3 7">3.5.1.2</ecNumber>
    </recommendedName>
</protein>
<dbReference type="Gene3D" id="3.40.710.10">
    <property type="entry name" value="DD-peptidase/beta-lactamase superfamily"/>
    <property type="match status" value="1"/>
</dbReference>
<sequence length="413" mass="44318">MHSPVRDYLTEVLDSLADDDGGAVADYIPELATADPDRCAIALTTVDGRTYSVGDDEVEFSIQSISKPFAYAAALADRGFETVSATVGVEPSGEAFNELSLEGDTCRPRNPMINAGAIATHGLLVGADATEEARVERARSFFSTLAGRELRIDEAVYESEIDSADRNLAIAHMLRNYGIITATPHEIVDGYTRQCSVLVTARDLAMMGACLSNGGIHPTTHERVVDRRVARQVMSVMAGCGMYDGAGEWLTTVGIPAKSGVAGGLLGTLPGQCGIAVFSPRLDEHGNSVRGVAAFRRLSNDMNMHLVDAEPYGTTVLRNVVVAEDTTTFQIQGVIQFSGAEYILDALDSDETTTPTVIFDVSQVSHFSDVGRRMVLEGMRRVRLDGRRVVLIDPDDALPDPDLGDGTYPDRLG</sequence>
<feature type="domain" description="STAS" evidence="8">
    <location>
        <begin position="316"/>
        <end position="398"/>
    </location>
</feature>
<dbReference type="SUPFAM" id="SSF56601">
    <property type="entry name" value="beta-lactamase/transpeptidase-like"/>
    <property type="match status" value="1"/>
</dbReference>
<organism evidence="9 10">
    <name type="scientific">Gordonia otitidis (strain DSM 44809 / CCUG 52243 / JCM 12355 / NBRC 100426 / IFM 10032)</name>
    <dbReference type="NCBI Taxonomy" id="1108044"/>
    <lineage>
        <taxon>Bacteria</taxon>
        <taxon>Bacillati</taxon>
        <taxon>Actinomycetota</taxon>
        <taxon>Actinomycetes</taxon>
        <taxon>Mycobacteriales</taxon>
        <taxon>Gordoniaceae</taxon>
        <taxon>Gordonia</taxon>
    </lineage>
</organism>
<comment type="subunit">
    <text evidence="2 7">Homotetramer.</text>
</comment>
<feature type="binding site" evidence="7">
    <location>
        <position position="261"/>
    </location>
    <ligand>
        <name>substrate</name>
    </ligand>
</feature>
<evidence type="ECO:0000313" key="9">
    <source>
        <dbReference type="EMBL" id="GAB36781.1"/>
    </source>
</evidence>
<proteinExistence type="inferred from homology"/>
<dbReference type="NCBIfam" id="TIGR03814">
    <property type="entry name" value="Gln_ase"/>
    <property type="match status" value="1"/>
</dbReference>
<feature type="binding site" evidence="7">
    <location>
        <position position="160"/>
    </location>
    <ligand>
        <name>substrate</name>
    </ligand>
</feature>
<keyword evidence="10" id="KW-1185">Reference proteome</keyword>
<dbReference type="NCBIfam" id="NF002134">
    <property type="entry name" value="PRK00971.1-4"/>
    <property type="match status" value="1"/>
</dbReference>
<dbReference type="InterPro" id="IPR036513">
    <property type="entry name" value="STAS_dom_sf"/>
</dbReference>
<name>H5TTH3_GORO1</name>
<dbReference type="EC" id="3.5.1.2" evidence="3 7"/>
<dbReference type="OrthoDB" id="9788822at2"/>
<evidence type="ECO:0000256" key="1">
    <source>
        <dbReference type="ARBA" id="ARBA00011076"/>
    </source>
</evidence>
<evidence type="ECO:0000256" key="4">
    <source>
        <dbReference type="ARBA" id="ARBA00022801"/>
    </source>
</evidence>
<keyword evidence="4 7" id="KW-0378">Hydrolase</keyword>
<feature type="binding site" evidence="7">
    <location>
        <position position="191"/>
    </location>
    <ligand>
        <name>substrate</name>
    </ligand>
</feature>
<dbReference type="STRING" id="1108044.GOOTI_239_00280"/>
<dbReference type="EMBL" id="BAFB01000239">
    <property type="protein sequence ID" value="GAB36781.1"/>
    <property type="molecule type" value="Genomic_DNA"/>
</dbReference>
<dbReference type="FunFam" id="3.40.710.10:FF:000005">
    <property type="entry name" value="Glutaminase"/>
    <property type="match status" value="1"/>
</dbReference>
<accession>H5TTH3</accession>
<dbReference type="Proteomes" id="UP000005038">
    <property type="component" value="Unassembled WGS sequence"/>
</dbReference>
<dbReference type="Gene3D" id="3.30.750.24">
    <property type="entry name" value="STAS domain"/>
    <property type="match status" value="1"/>
</dbReference>
<keyword evidence="7" id="KW-0007">Acetylation</keyword>
<dbReference type="Pfam" id="PF04960">
    <property type="entry name" value="Glutaminase"/>
    <property type="match status" value="1"/>
</dbReference>
<dbReference type="InterPro" id="IPR002645">
    <property type="entry name" value="STAS_dom"/>
</dbReference>
<dbReference type="InterPro" id="IPR012338">
    <property type="entry name" value="Beta-lactam/transpept-like"/>
</dbReference>
<dbReference type="RefSeq" id="WP_007240943.1">
    <property type="nucleotide sequence ID" value="NZ_BAFB01000239.1"/>
</dbReference>
<evidence type="ECO:0000256" key="5">
    <source>
        <dbReference type="ARBA" id="ARBA00049534"/>
    </source>
</evidence>
<evidence type="ECO:0000256" key="7">
    <source>
        <dbReference type="HAMAP-Rule" id="MF_00313"/>
    </source>
</evidence>
<dbReference type="GO" id="GO:0006543">
    <property type="term" value="P:L-glutamine catabolic process"/>
    <property type="evidence" value="ECO:0007669"/>
    <property type="project" value="TreeGrafter"/>
</dbReference>
<dbReference type="HAMAP" id="MF_00313">
    <property type="entry name" value="Glutaminase"/>
    <property type="match status" value="1"/>
</dbReference>
<dbReference type="SUPFAM" id="SSF52091">
    <property type="entry name" value="SpoIIaa-like"/>
    <property type="match status" value="1"/>
</dbReference>
<evidence type="ECO:0000259" key="8">
    <source>
        <dbReference type="PROSITE" id="PS50801"/>
    </source>
</evidence>
<dbReference type="PANTHER" id="PTHR12544">
    <property type="entry name" value="GLUTAMINASE"/>
    <property type="match status" value="1"/>
</dbReference>
<evidence type="ECO:0000256" key="6">
    <source>
        <dbReference type="ARBA" id="ARBA00070405"/>
    </source>
</evidence>
<feature type="binding site" evidence="7">
    <location>
        <position position="64"/>
    </location>
    <ligand>
        <name>substrate</name>
    </ligand>
</feature>
<dbReference type="GO" id="GO:0006537">
    <property type="term" value="P:glutamate biosynthetic process"/>
    <property type="evidence" value="ECO:0007669"/>
    <property type="project" value="TreeGrafter"/>
</dbReference>
<reference evidence="9" key="1">
    <citation type="submission" date="2012-02" db="EMBL/GenBank/DDBJ databases">
        <title>Whole genome shotgun sequence of Gordonia otitidis NBRC 100426.</title>
        <authorList>
            <person name="Yoshida I."/>
            <person name="Hosoyama A."/>
            <person name="Tsuchikane K."/>
            <person name="Katsumata H."/>
            <person name="Yamazaki S."/>
            <person name="Fujita N."/>
        </authorList>
    </citation>
    <scope>NUCLEOTIDE SEQUENCE [LARGE SCALE GENOMIC DNA]</scope>
    <source>
        <strain evidence="9">NBRC 100426</strain>
    </source>
</reference>
<dbReference type="Pfam" id="PF01740">
    <property type="entry name" value="STAS"/>
    <property type="match status" value="1"/>
</dbReference>
<comment type="catalytic activity">
    <reaction evidence="5 7">
        <text>L-glutamine + H2O = L-glutamate + NH4(+)</text>
        <dbReference type="Rhea" id="RHEA:15889"/>
        <dbReference type="ChEBI" id="CHEBI:15377"/>
        <dbReference type="ChEBI" id="CHEBI:28938"/>
        <dbReference type="ChEBI" id="CHEBI:29985"/>
        <dbReference type="ChEBI" id="CHEBI:58359"/>
        <dbReference type="EC" id="3.5.1.2"/>
    </reaction>
</comment>
<comment type="caution">
    <text evidence="9">The sequence shown here is derived from an EMBL/GenBank/DDBJ whole genome shotgun (WGS) entry which is preliminary data.</text>
</comment>
<evidence type="ECO:0000256" key="3">
    <source>
        <dbReference type="ARBA" id="ARBA00012918"/>
    </source>
</evidence>
<dbReference type="AlphaFoldDB" id="H5TTH3"/>
<dbReference type="InterPro" id="IPR015868">
    <property type="entry name" value="Glutaminase"/>
</dbReference>
<dbReference type="PANTHER" id="PTHR12544:SF29">
    <property type="entry name" value="GLUTAMINASE"/>
    <property type="match status" value="1"/>
</dbReference>
<gene>
    <name evidence="7 9" type="primary">glsA</name>
    <name evidence="9" type="ORF">GOOTI_239_00280</name>
</gene>
<feature type="binding site" evidence="7">
    <location>
        <position position="114"/>
    </location>
    <ligand>
        <name>substrate</name>
    </ligand>
</feature>
<dbReference type="GO" id="GO:0004359">
    <property type="term" value="F:glutaminase activity"/>
    <property type="evidence" value="ECO:0007669"/>
    <property type="project" value="UniProtKB-UniRule"/>
</dbReference>
<feature type="binding site" evidence="7">
    <location>
        <position position="167"/>
    </location>
    <ligand>
        <name>substrate</name>
    </ligand>
</feature>
<evidence type="ECO:0000256" key="2">
    <source>
        <dbReference type="ARBA" id="ARBA00011881"/>
    </source>
</evidence>
<dbReference type="PROSITE" id="PS50801">
    <property type="entry name" value="STAS"/>
    <property type="match status" value="1"/>
</dbReference>